<feature type="transmembrane region" description="Helical" evidence="5">
    <location>
        <begin position="184"/>
        <end position="210"/>
    </location>
</feature>
<dbReference type="HAMAP" id="MF_01600">
    <property type="entry name" value="UPF0182"/>
    <property type="match status" value="1"/>
</dbReference>
<dbReference type="EMBL" id="CP003051">
    <property type="protein sequence ID" value="AGA90354.1"/>
    <property type="molecule type" value="Genomic_DNA"/>
</dbReference>
<keyword evidence="1 5" id="KW-1003">Cell membrane</keyword>
<feature type="transmembrane region" description="Helical" evidence="5">
    <location>
        <begin position="123"/>
        <end position="146"/>
    </location>
</feature>
<evidence type="ECO:0000256" key="2">
    <source>
        <dbReference type="ARBA" id="ARBA00022692"/>
    </source>
</evidence>
<dbReference type="Pfam" id="PF03699">
    <property type="entry name" value="UPF0182"/>
    <property type="match status" value="1"/>
</dbReference>
<reference evidence="6 7" key="1">
    <citation type="submission" date="2011-09" db="EMBL/GenBank/DDBJ databases">
        <title>Complete sequence of chromosome of Thioflavicoccus mobilis 8321.</title>
        <authorList>
            <consortium name="US DOE Joint Genome Institute"/>
            <person name="Lucas S."/>
            <person name="Han J."/>
            <person name="Lapidus A."/>
            <person name="Cheng J.-F."/>
            <person name="Goodwin L."/>
            <person name="Pitluck S."/>
            <person name="Peters L."/>
            <person name="Ovchinnikova G."/>
            <person name="Lu M."/>
            <person name="Detter J.C."/>
            <person name="Han C."/>
            <person name="Tapia R."/>
            <person name="Land M."/>
            <person name="Hauser L."/>
            <person name="Kyrpides N."/>
            <person name="Ivanova N."/>
            <person name="Pagani I."/>
            <person name="Vogl K."/>
            <person name="Liu Z."/>
            <person name="Imhoff J."/>
            <person name="Thiel V."/>
            <person name="Frigaard N.-U."/>
            <person name="Bryant D."/>
            <person name="Woyke T."/>
        </authorList>
    </citation>
    <scope>NUCLEOTIDE SEQUENCE [LARGE SCALE GENOMIC DNA]</scope>
    <source>
        <strain evidence="6 7">8321</strain>
    </source>
</reference>
<dbReference type="InterPro" id="IPR005372">
    <property type="entry name" value="UPF0182"/>
</dbReference>
<feature type="transmembrane region" description="Helical" evidence="5">
    <location>
        <begin position="89"/>
        <end position="111"/>
    </location>
</feature>
<evidence type="ECO:0000256" key="5">
    <source>
        <dbReference type="HAMAP-Rule" id="MF_01600"/>
    </source>
</evidence>
<dbReference type="PATRIC" id="fig|765912.4.peg.1540"/>
<dbReference type="GO" id="GO:0005576">
    <property type="term" value="C:extracellular region"/>
    <property type="evidence" value="ECO:0007669"/>
    <property type="project" value="TreeGrafter"/>
</dbReference>
<feature type="transmembrane region" description="Helical" evidence="5">
    <location>
        <begin position="152"/>
        <end position="172"/>
    </location>
</feature>
<dbReference type="GO" id="GO:0005886">
    <property type="term" value="C:plasma membrane"/>
    <property type="evidence" value="ECO:0007669"/>
    <property type="project" value="UniProtKB-SubCell"/>
</dbReference>
<dbReference type="OrthoDB" id="9763654at2"/>
<dbReference type="PANTHER" id="PTHR39344">
    <property type="entry name" value="UPF0182 PROTEIN SLL1060"/>
    <property type="match status" value="1"/>
</dbReference>
<gene>
    <name evidence="6" type="ORF">Thimo_1573</name>
</gene>
<dbReference type="AlphaFoldDB" id="L0GYG3"/>
<evidence type="ECO:0000313" key="6">
    <source>
        <dbReference type="EMBL" id="AGA90354.1"/>
    </source>
</evidence>
<evidence type="ECO:0000313" key="7">
    <source>
        <dbReference type="Proteomes" id="UP000010816"/>
    </source>
</evidence>
<name>L0GYG3_9GAMM</name>
<keyword evidence="3 5" id="KW-1133">Transmembrane helix</keyword>
<accession>L0GYG3</accession>
<dbReference type="STRING" id="765912.Thimo_1573"/>
<evidence type="ECO:0000256" key="1">
    <source>
        <dbReference type="ARBA" id="ARBA00022475"/>
    </source>
</evidence>
<comment type="similarity">
    <text evidence="5">Belongs to the UPF0182 family.</text>
</comment>
<dbReference type="HOGENOM" id="CLU_007733_0_0_6"/>
<comment type="subcellular location">
    <subcellularLocation>
        <location evidence="5">Cell membrane</location>
        <topology evidence="5">Multi-pass membrane protein</topology>
    </subcellularLocation>
</comment>
<keyword evidence="4 5" id="KW-0472">Membrane</keyword>
<keyword evidence="7" id="KW-1185">Reference proteome</keyword>
<proteinExistence type="inferred from homology"/>
<keyword evidence="2 5" id="KW-0812">Transmembrane</keyword>
<feature type="transmembrane region" description="Helical" evidence="5">
    <location>
        <begin position="230"/>
        <end position="250"/>
    </location>
</feature>
<dbReference type="Proteomes" id="UP000010816">
    <property type="component" value="Chromosome"/>
</dbReference>
<feature type="transmembrane region" description="Helical" evidence="5">
    <location>
        <begin position="60"/>
        <end position="83"/>
    </location>
</feature>
<dbReference type="KEGG" id="tmb:Thimo_1573"/>
<evidence type="ECO:0000256" key="4">
    <source>
        <dbReference type="ARBA" id="ARBA00023136"/>
    </source>
</evidence>
<dbReference type="PANTHER" id="PTHR39344:SF1">
    <property type="entry name" value="UPF0182 PROTEIN SLL1060"/>
    <property type="match status" value="1"/>
</dbReference>
<protein>
    <recommendedName>
        <fullName evidence="5">UPF0182 protein Thimo_1573</fullName>
    </recommendedName>
</protein>
<sequence>MYLLVLFVLLAVGALLAWRGFVVAGSFVAIGALAFFGTLDLWAEAIWFDALGYAARFWTFIGAEAGMALACALLALVGVALLATPARRLWSAISPWAEFAGAAGGAVWGLGNWQQVLLFIHRTSAGVAEPILGLDAGFYLFTLPFLEVLQGLLVWILVVTTASTAIAVLRWWRSVGPRADEGPIRAPVATVSITLGALVGAGALLAIPRLLYSGQGVTAGPGWTDVHVRLPVYLVLAATTVVLAASPLIAPLRRWVGRRATHLARSPAPSVLATAVTAWAFVAVTWAVLGGLVPSAFQFLAVEPNEITYERPYIANNIRLTRYAFGLDRVEQRQYPADQALTRETIANNRHLLSEVRLWDWRALDAVYQQFQEIRLYYEFVDVDMDRYQVDGQYRQVMISARELSHDSLPAQSQTFVNRRFKYTHGYGLTLATVSDFTPEGLPNLLVKDIPPKAQFASLRVERPEIYYGELTRDPVVVNTAEREFDHPSGQQNAYTRYQGGGGVEMRNLWRKILFGWRLDGTRFLLSGYPHPQSRIMLHRQIEERVQRLAPFLTLDGDPYLVLADGRLYWILDAYTTTRRFPYSEPFVPEVDRAQASGTPDAGYLEGVNYLRNSVKVVVDAYEGDVDFYAFDPDDPILRTWRRALPGLFRPREEMPAPLRAHVRYPEGLLLAQGLVYAKYHMDDPEVFYNQEDLWVRATEKHYRRIEPVEPYYVMWELPGSDRAEFVLMLPFTPKNRQVMIGWIAGLCDGDNYGRFLAYQFPKERRVLGPQQVETKIDQDSYLSGQLTLWDQRGSNVIRGNVLAIPLDDTLLYVEPIYLQAETAAYPELRLVAVMHGDKLSYAETFDAALQGLFEPGAGQVSETGGAMTPASLRQVGQSANAAFARYLEAQGAGRFADAAAALEELESLLAQFATAQQGEERSALPVD</sequence>
<evidence type="ECO:0000256" key="3">
    <source>
        <dbReference type="ARBA" id="ARBA00022989"/>
    </source>
</evidence>
<organism evidence="6 7">
    <name type="scientific">Thioflavicoccus mobilis 8321</name>
    <dbReference type="NCBI Taxonomy" id="765912"/>
    <lineage>
        <taxon>Bacteria</taxon>
        <taxon>Pseudomonadati</taxon>
        <taxon>Pseudomonadota</taxon>
        <taxon>Gammaproteobacteria</taxon>
        <taxon>Chromatiales</taxon>
        <taxon>Chromatiaceae</taxon>
        <taxon>Thioflavicoccus</taxon>
    </lineage>
</organism>
<dbReference type="eggNOG" id="COG1615">
    <property type="taxonomic scope" value="Bacteria"/>
</dbReference>
<feature type="transmembrane region" description="Helical" evidence="5">
    <location>
        <begin position="271"/>
        <end position="293"/>
    </location>
</feature>
<dbReference type="RefSeq" id="WP_015280495.1">
    <property type="nucleotide sequence ID" value="NC_019940.1"/>
</dbReference>